<sequence length="102" mass="11429">MHNFVLIHIDAKLCLCLGTSLTSSHLRKKCCVPDNSIICTQTCFFTFSIAEFYFITMSVILAKANKQATLCFRNTNLFVVCGYSLLSVASEETYRVLSGWAD</sequence>
<dbReference type="AlphaFoldDB" id="A0A0A9ERB4"/>
<dbReference type="EMBL" id="GBRH01197465">
    <property type="protein sequence ID" value="JAE00431.1"/>
    <property type="molecule type" value="Transcribed_RNA"/>
</dbReference>
<accession>A0A0A9ERB4</accession>
<organism evidence="1">
    <name type="scientific">Arundo donax</name>
    <name type="common">Giant reed</name>
    <name type="synonym">Donax arundinaceus</name>
    <dbReference type="NCBI Taxonomy" id="35708"/>
    <lineage>
        <taxon>Eukaryota</taxon>
        <taxon>Viridiplantae</taxon>
        <taxon>Streptophyta</taxon>
        <taxon>Embryophyta</taxon>
        <taxon>Tracheophyta</taxon>
        <taxon>Spermatophyta</taxon>
        <taxon>Magnoliopsida</taxon>
        <taxon>Liliopsida</taxon>
        <taxon>Poales</taxon>
        <taxon>Poaceae</taxon>
        <taxon>PACMAD clade</taxon>
        <taxon>Arundinoideae</taxon>
        <taxon>Arundineae</taxon>
        <taxon>Arundo</taxon>
    </lineage>
</organism>
<evidence type="ECO:0000313" key="1">
    <source>
        <dbReference type="EMBL" id="JAE00431.1"/>
    </source>
</evidence>
<proteinExistence type="predicted"/>
<protein>
    <submittedName>
        <fullName evidence="1">Uncharacterized protein</fullName>
    </submittedName>
</protein>
<reference evidence="1" key="1">
    <citation type="submission" date="2014-09" db="EMBL/GenBank/DDBJ databases">
        <authorList>
            <person name="Magalhaes I.L.F."/>
            <person name="Oliveira U."/>
            <person name="Santos F.R."/>
            <person name="Vidigal T.H.D.A."/>
            <person name="Brescovit A.D."/>
            <person name="Santos A.J."/>
        </authorList>
    </citation>
    <scope>NUCLEOTIDE SEQUENCE</scope>
    <source>
        <tissue evidence="1">Shoot tissue taken approximately 20 cm above the soil surface</tissue>
    </source>
</reference>
<name>A0A0A9ERB4_ARUDO</name>
<reference evidence="1" key="2">
    <citation type="journal article" date="2015" name="Data Brief">
        <title>Shoot transcriptome of the giant reed, Arundo donax.</title>
        <authorList>
            <person name="Barrero R.A."/>
            <person name="Guerrero F.D."/>
            <person name="Moolhuijzen P."/>
            <person name="Goolsby J.A."/>
            <person name="Tidwell J."/>
            <person name="Bellgard S.E."/>
            <person name="Bellgard M.I."/>
        </authorList>
    </citation>
    <scope>NUCLEOTIDE SEQUENCE</scope>
    <source>
        <tissue evidence="1">Shoot tissue taken approximately 20 cm above the soil surface</tissue>
    </source>
</reference>